<dbReference type="InterPro" id="IPR036179">
    <property type="entry name" value="Ig-like_dom_sf"/>
</dbReference>
<dbReference type="EMBL" id="JAFHDT010000001">
    <property type="protein sequence ID" value="KAI7814167.1"/>
    <property type="molecule type" value="Genomic_DNA"/>
</dbReference>
<comment type="caution">
    <text evidence="7">The sequence shown here is derived from an EMBL/GenBank/DDBJ whole genome shotgun (WGS) entry which is preliminary data.</text>
</comment>
<comment type="subcellular location">
    <subcellularLocation>
        <location evidence="1">Membrane</location>
    </subcellularLocation>
</comment>
<dbReference type="GO" id="GO:0005911">
    <property type="term" value="C:cell-cell junction"/>
    <property type="evidence" value="ECO:0007669"/>
    <property type="project" value="TreeGrafter"/>
</dbReference>
<evidence type="ECO:0000313" key="7">
    <source>
        <dbReference type="EMBL" id="KAI7814167.1"/>
    </source>
</evidence>
<proteinExistence type="predicted"/>
<evidence type="ECO:0000256" key="6">
    <source>
        <dbReference type="SAM" id="SignalP"/>
    </source>
</evidence>
<feature type="transmembrane region" description="Helical" evidence="5">
    <location>
        <begin position="222"/>
        <end position="245"/>
    </location>
</feature>
<evidence type="ECO:0000256" key="4">
    <source>
        <dbReference type="ARBA" id="ARBA00023180"/>
    </source>
</evidence>
<feature type="chain" id="PRO_5040717569" evidence="6">
    <location>
        <begin position="25"/>
        <end position="292"/>
    </location>
</feature>
<dbReference type="SUPFAM" id="SSF48726">
    <property type="entry name" value="Immunoglobulin"/>
    <property type="match status" value="1"/>
</dbReference>
<keyword evidence="5" id="KW-0812">Transmembrane</keyword>
<dbReference type="Proteomes" id="UP001059041">
    <property type="component" value="Linkage Group LG1"/>
</dbReference>
<dbReference type="AlphaFoldDB" id="A0A9W8CBY5"/>
<name>A0A9W8CBY5_TRIRA</name>
<dbReference type="InterPro" id="IPR015631">
    <property type="entry name" value="CD2/SLAM_rcpt"/>
</dbReference>
<evidence type="ECO:0000256" key="1">
    <source>
        <dbReference type="ARBA" id="ARBA00004370"/>
    </source>
</evidence>
<dbReference type="PANTHER" id="PTHR12080:SF59">
    <property type="entry name" value="HEPATIC AND GLIAL CELL ADHESION MOLECULE"/>
    <property type="match status" value="1"/>
</dbReference>
<keyword evidence="5" id="KW-1133">Transmembrane helix</keyword>
<keyword evidence="2 6" id="KW-0732">Signal</keyword>
<organism evidence="7 8">
    <name type="scientific">Triplophysa rosa</name>
    <name type="common">Cave loach</name>
    <dbReference type="NCBI Taxonomy" id="992332"/>
    <lineage>
        <taxon>Eukaryota</taxon>
        <taxon>Metazoa</taxon>
        <taxon>Chordata</taxon>
        <taxon>Craniata</taxon>
        <taxon>Vertebrata</taxon>
        <taxon>Euteleostomi</taxon>
        <taxon>Actinopterygii</taxon>
        <taxon>Neopterygii</taxon>
        <taxon>Teleostei</taxon>
        <taxon>Ostariophysi</taxon>
        <taxon>Cypriniformes</taxon>
        <taxon>Nemacheilidae</taxon>
        <taxon>Triplophysa</taxon>
    </lineage>
</organism>
<dbReference type="InterPro" id="IPR013783">
    <property type="entry name" value="Ig-like_fold"/>
</dbReference>
<protein>
    <submittedName>
        <fullName evidence="7">T-lymphocyte surface antigen Ly-9-like</fullName>
    </submittedName>
</protein>
<keyword evidence="3 5" id="KW-0472">Membrane</keyword>
<gene>
    <name evidence="7" type="ORF">IRJ41_009365</name>
</gene>
<evidence type="ECO:0000313" key="8">
    <source>
        <dbReference type="Proteomes" id="UP001059041"/>
    </source>
</evidence>
<accession>A0A9W8CBY5</accession>
<sequence>MNAIQKICSIFEVLLFLLQQESCAEKKPEIVHKAVGSSLHLITDHPKENLTQVEWKFCQKTFAEYDRSIFSLLIPDLFDGRLHTNESDVSVTVKNLQLSDSGNFQIVQEGNRIQYGTKEIQLHVHDPIGDVNIQNNVSWLQSKNICTFHLHCLVLGSVNASFNWSGYQVGNGPHLSFNLTAEARATLNCTANNSVSVKYMTQTVMCKKENGSNVTSGIPQDLLLIAGGAGIVGIAMIIGIIGACYKWRNLKDGQMEEVWVEGVEQARSRELEQCDKGDTKVEMKEGGAKADH</sequence>
<evidence type="ECO:0000256" key="3">
    <source>
        <dbReference type="ARBA" id="ARBA00023136"/>
    </source>
</evidence>
<dbReference type="PANTHER" id="PTHR12080">
    <property type="entry name" value="SIGNALING LYMPHOCYTIC ACTIVATION MOLECULE"/>
    <property type="match status" value="1"/>
</dbReference>
<reference evidence="7" key="1">
    <citation type="submission" date="2021-02" db="EMBL/GenBank/DDBJ databases">
        <title>Comparative genomics reveals that relaxation of natural selection precedes convergent phenotypic evolution of cavefish.</title>
        <authorList>
            <person name="Peng Z."/>
        </authorList>
    </citation>
    <scope>NUCLEOTIDE SEQUENCE</scope>
    <source>
        <tissue evidence="7">Muscle</tissue>
    </source>
</reference>
<keyword evidence="4" id="KW-0325">Glycoprotein</keyword>
<dbReference type="Gene3D" id="2.60.40.10">
    <property type="entry name" value="Immunoglobulins"/>
    <property type="match status" value="1"/>
</dbReference>
<evidence type="ECO:0000256" key="5">
    <source>
        <dbReference type="SAM" id="Phobius"/>
    </source>
</evidence>
<feature type="signal peptide" evidence="6">
    <location>
        <begin position="1"/>
        <end position="24"/>
    </location>
</feature>
<evidence type="ECO:0000256" key="2">
    <source>
        <dbReference type="ARBA" id="ARBA00022729"/>
    </source>
</evidence>
<keyword evidence="8" id="KW-1185">Reference proteome</keyword>
<dbReference type="GO" id="GO:0016020">
    <property type="term" value="C:membrane"/>
    <property type="evidence" value="ECO:0007669"/>
    <property type="project" value="UniProtKB-SubCell"/>
</dbReference>